<dbReference type="InterPro" id="IPR013189">
    <property type="entry name" value="Glyco_hydro_32_C"/>
</dbReference>
<dbReference type="Gene3D" id="2.115.10.20">
    <property type="entry name" value="Glycosyl hydrolase domain, family 43"/>
    <property type="match status" value="1"/>
</dbReference>
<evidence type="ECO:0000256" key="3">
    <source>
        <dbReference type="ARBA" id="ARBA00022801"/>
    </source>
</evidence>
<dbReference type="EC" id="3.2.1.26" evidence="2"/>
<dbReference type="Proteomes" id="UP001589865">
    <property type="component" value="Unassembled WGS sequence"/>
</dbReference>
<feature type="domain" description="Glycosyl hydrolase family 32 N-terminal" evidence="5">
    <location>
        <begin position="630"/>
        <end position="924"/>
    </location>
</feature>
<name>A0ABV6K073_9PROT</name>
<dbReference type="Gene3D" id="2.60.120.560">
    <property type="entry name" value="Exo-inulinase, domain 1"/>
    <property type="match status" value="1"/>
</dbReference>
<evidence type="ECO:0000256" key="2">
    <source>
        <dbReference type="ARBA" id="ARBA00012758"/>
    </source>
</evidence>
<keyword evidence="8" id="KW-1185">Reference proteome</keyword>
<accession>A0ABV6K073</accession>
<evidence type="ECO:0000259" key="6">
    <source>
        <dbReference type="Pfam" id="PF08244"/>
    </source>
</evidence>
<dbReference type="SUPFAM" id="SSF49899">
    <property type="entry name" value="Concanavalin A-like lectins/glucanases"/>
    <property type="match status" value="1"/>
</dbReference>
<sequence length="1075" mass="111113">MAETANFRTAPVANDLAAVPALFGHDGGQPVRVPPDLLKPDLSAFARTDAVATAIEAAVAPLATLEQLAEKADAEATAQALADKADAQATADALATKASFLRGLAQLTGSRGITADDLGRRLLYASTSDAAITLSAQAAGFEFAVTQRGAGAVGFVAGSGQSIEALGEPRTSGVGATVTALHVGGGAWVLSGSVAPALTLVSYSVAALRALITSAVFTRASGATGYDATGKLVTVAADTPAYTVAGALVMEGAHTNLLRNSRFEGAVAGSPGTLPTNVTLSGAASFTTTVVGVSPDANGNPTFSIRFVGTPTAVTSLGLLLDTLTGIPAAQDQTFTGAVLASVSGTTPPANPLARMRLVERTASAAGSSIESVGRGITSAPSEYRMTYTMRDAATVALAPYFFVTVAANEAVDFVMNVTLPRVTRDAYSRVPTLPPVGAPAATSRAEDGAGITLSSFDAVAPVQGALIFDLVLSEVMITERSILRLDDGTGNNSIEVYTPPYGMAPQLRVTRNGTVSHGPSTGFMVQGVPARLGLLWRSGIMGLSLNGGPVSWLSTPSPSSLNTLRLRPFNGTLGLSRLYTPAPATADFQAACAGAPGTALPNQIAAAGGSQGPGTGTPLSADLTRQRWHFVARRGYLNDPCGVRTINGVHHLYYQWNPVAGVGAGDSADIGGRTTWGHATSTDLVHWTHQPIAIAPTPGAIDRNGAWSGCADTADDGTLLSYYTTPSPEQQMVATSTDGGTTWTKRLTPVLPRATLTADGTTGTARDPHTFRLNGVRSMILASTDATSACIKLYQTSTGNGIDGWAPVGVFFRLPSTDARYKFVWECPDLFEIGGKWVLIWGSGGLFYWFVGTITNGVFTSEAEGRVFSGSAYAGRSFLHSDGNRYLWAWPKEVITIDQMRARGWSGCMTQPVLLTLSNGNRLDVAPAAFKNTLYGPVTTATPAQLVDNASLLSLPEPSLGVKATAAAGGKATVTVLNGRGEAFATVSYDPASAADRKLRINTGSTGTPYWYRDAEIGSEPVALEVFLDGSLVEVFLNGRIAHSGRAAPDAVGPFTVVLTNGSGLTGAQAWEML</sequence>
<organism evidence="7 8">
    <name type="scientific">Roseomonas elaeocarpi</name>
    <dbReference type="NCBI Taxonomy" id="907779"/>
    <lineage>
        <taxon>Bacteria</taxon>
        <taxon>Pseudomonadati</taxon>
        <taxon>Pseudomonadota</taxon>
        <taxon>Alphaproteobacteria</taxon>
        <taxon>Acetobacterales</taxon>
        <taxon>Roseomonadaceae</taxon>
        <taxon>Roseomonas</taxon>
    </lineage>
</organism>
<dbReference type="Pfam" id="PF00251">
    <property type="entry name" value="Glyco_hydro_32N"/>
    <property type="match status" value="1"/>
</dbReference>
<dbReference type="SUPFAM" id="SSF75005">
    <property type="entry name" value="Arabinanase/levansucrase/invertase"/>
    <property type="match status" value="1"/>
</dbReference>
<feature type="non-terminal residue" evidence="7">
    <location>
        <position position="1075"/>
    </location>
</feature>
<dbReference type="InterPro" id="IPR013320">
    <property type="entry name" value="ConA-like_dom_sf"/>
</dbReference>
<gene>
    <name evidence="7" type="ORF">ACFFGY_22230</name>
</gene>
<evidence type="ECO:0000259" key="5">
    <source>
        <dbReference type="Pfam" id="PF00251"/>
    </source>
</evidence>
<comment type="similarity">
    <text evidence="1">Belongs to the glycosyl hydrolase 32 family.</text>
</comment>
<reference evidence="7 8" key="1">
    <citation type="submission" date="2024-09" db="EMBL/GenBank/DDBJ databases">
        <authorList>
            <person name="Sun Q."/>
            <person name="Mori K."/>
        </authorList>
    </citation>
    <scope>NUCLEOTIDE SEQUENCE [LARGE SCALE GENOMIC DNA]</scope>
    <source>
        <strain evidence="7 8">TBRC 5777</strain>
    </source>
</reference>
<keyword evidence="4" id="KW-0326">Glycosidase</keyword>
<dbReference type="InterPro" id="IPR023296">
    <property type="entry name" value="Glyco_hydro_beta-prop_sf"/>
</dbReference>
<dbReference type="PANTHER" id="PTHR43101">
    <property type="entry name" value="BETA-FRUCTOSIDASE"/>
    <property type="match status" value="1"/>
</dbReference>
<evidence type="ECO:0000256" key="1">
    <source>
        <dbReference type="ARBA" id="ARBA00009902"/>
    </source>
</evidence>
<comment type="caution">
    <text evidence="7">The sequence shown here is derived from an EMBL/GenBank/DDBJ whole genome shotgun (WGS) entry which is preliminary data.</text>
</comment>
<evidence type="ECO:0000256" key="4">
    <source>
        <dbReference type="ARBA" id="ARBA00023295"/>
    </source>
</evidence>
<dbReference type="InterPro" id="IPR001362">
    <property type="entry name" value="Glyco_hydro_32"/>
</dbReference>
<proteinExistence type="inferred from homology"/>
<keyword evidence="3" id="KW-0378">Hydrolase</keyword>
<dbReference type="InterPro" id="IPR051214">
    <property type="entry name" value="GH32_Enzymes"/>
</dbReference>
<feature type="domain" description="Glycosyl hydrolase family 32 C-terminal" evidence="6">
    <location>
        <begin position="968"/>
        <end position="1051"/>
    </location>
</feature>
<dbReference type="RefSeq" id="WP_377046727.1">
    <property type="nucleotide sequence ID" value="NZ_JBHLUN010000029.1"/>
</dbReference>
<dbReference type="Pfam" id="PF08244">
    <property type="entry name" value="Glyco_hydro_32C"/>
    <property type="match status" value="1"/>
</dbReference>
<dbReference type="CDD" id="cd08996">
    <property type="entry name" value="GH32_FFase"/>
    <property type="match status" value="1"/>
</dbReference>
<evidence type="ECO:0000313" key="7">
    <source>
        <dbReference type="EMBL" id="MFC0410972.1"/>
    </source>
</evidence>
<dbReference type="PANTHER" id="PTHR43101:SF1">
    <property type="entry name" value="BETA-FRUCTOSIDASE"/>
    <property type="match status" value="1"/>
</dbReference>
<evidence type="ECO:0000313" key="8">
    <source>
        <dbReference type="Proteomes" id="UP001589865"/>
    </source>
</evidence>
<dbReference type="SMART" id="SM00640">
    <property type="entry name" value="Glyco_32"/>
    <property type="match status" value="1"/>
</dbReference>
<dbReference type="EMBL" id="JBHLUN010000029">
    <property type="protein sequence ID" value="MFC0410972.1"/>
    <property type="molecule type" value="Genomic_DNA"/>
</dbReference>
<protein>
    <recommendedName>
        <fullName evidence="2">beta-fructofuranosidase</fullName>
        <ecNumber evidence="2">3.2.1.26</ecNumber>
    </recommendedName>
</protein>
<dbReference type="InterPro" id="IPR013148">
    <property type="entry name" value="Glyco_hydro_32_N"/>
</dbReference>